<dbReference type="Proteomes" id="UP000235388">
    <property type="component" value="Unassembled WGS sequence"/>
</dbReference>
<evidence type="ECO:0000313" key="1">
    <source>
        <dbReference type="EMBL" id="PLW20553.1"/>
    </source>
</evidence>
<organism evidence="1 2">
    <name type="scientific">Puccinia coronata f. sp. avenae</name>
    <dbReference type="NCBI Taxonomy" id="200324"/>
    <lineage>
        <taxon>Eukaryota</taxon>
        <taxon>Fungi</taxon>
        <taxon>Dikarya</taxon>
        <taxon>Basidiomycota</taxon>
        <taxon>Pucciniomycotina</taxon>
        <taxon>Pucciniomycetes</taxon>
        <taxon>Pucciniales</taxon>
        <taxon>Pucciniaceae</taxon>
        <taxon>Puccinia</taxon>
    </lineage>
</organism>
<sequence>MVASKFIVDAAIQFKLGHQANDGPAPKFESDGRIQCKLGCNHPSQHCWKCYFCPEESFSSASS</sequence>
<proteinExistence type="predicted"/>
<dbReference type="AlphaFoldDB" id="A0A2N5T4Y5"/>
<keyword evidence="2" id="KW-1185">Reference proteome</keyword>
<reference evidence="1 2" key="1">
    <citation type="submission" date="2017-11" db="EMBL/GenBank/DDBJ databases">
        <title>De novo assembly and phasing of dikaryotic genomes from two isolates of Puccinia coronata f. sp. avenae, the causal agent of oat crown rust.</title>
        <authorList>
            <person name="Miller M.E."/>
            <person name="Zhang Y."/>
            <person name="Omidvar V."/>
            <person name="Sperschneider J."/>
            <person name="Schwessinger B."/>
            <person name="Raley C."/>
            <person name="Palmer J.M."/>
            <person name="Garnica D."/>
            <person name="Upadhyaya N."/>
            <person name="Rathjen J."/>
            <person name="Taylor J.M."/>
            <person name="Park R.F."/>
            <person name="Dodds P.N."/>
            <person name="Hirsch C.D."/>
            <person name="Kianian S.F."/>
            <person name="Figueroa M."/>
        </authorList>
    </citation>
    <scope>NUCLEOTIDE SEQUENCE [LARGE SCALE GENOMIC DNA]</scope>
    <source>
        <strain evidence="1">12NC29</strain>
    </source>
</reference>
<protein>
    <submittedName>
        <fullName evidence="1">Uncharacterized protein</fullName>
    </submittedName>
</protein>
<comment type="caution">
    <text evidence="1">The sequence shown here is derived from an EMBL/GenBank/DDBJ whole genome shotgun (WGS) entry which is preliminary data.</text>
</comment>
<accession>A0A2N5T4Y5</accession>
<evidence type="ECO:0000313" key="2">
    <source>
        <dbReference type="Proteomes" id="UP000235388"/>
    </source>
</evidence>
<gene>
    <name evidence="1" type="ORF">PCANC_13600</name>
</gene>
<dbReference type="EMBL" id="PGCJ01000795">
    <property type="protein sequence ID" value="PLW20553.1"/>
    <property type="molecule type" value="Genomic_DNA"/>
</dbReference>
<name>A0A2N5T4Y5_9BASI</name>